<evidence type="ECO:0000313" key="1">
    <source>
        <dbReference type="EMBL" id="GIP18113.1"/>
    </source>
</evidence>
<evidence type="ECO:0000313" key="2">
    <source>
        <dbReference type="Proteomes" id="UP000683139"/>
    </source>
</evidence>
<dbReference type="Proteomes" id="UP000683139">
    <property type="component" value="Unassembled WGS sequence"/>
</dbReference>
<protein>
    <submittedName>
        <fullName evidence="1">Uncharacterized protein</fullName>
    </submittedName>
</protein>
<accession>A0A920D034</accession>
<dbReference type="EMBL" id="BOSE01000007">
    <property type="protein sequence ID" value="GIP18113.1"/>
    <property type="molecule type" value="Genomic_DNA"/>
</dbReference>
<comment type="caution">
    <text evidence="1">The sequence shown here is derived from an EMBL/GenBank/DDBJ whole genome shotgun (WGS) entry which is preliminary data.</text>
</comment>
<keyword evidence="2" id="KW-1185">Reference proteome</keyword>
<sequence length="128" mass="14299">MLICFFVLTGCNTNKAVEDGLVLGPIQFSLGGELDETRVSYTINLKNNTNREINVLTVQPILTNELNKRVSKDGLTNEANKKIQANSTEDISGSFYLDTRGLSKQEIAALNFKLDRFRITTEQDVARD</sequence>
<reference evidence="1" key="1">
    <citation type="submission" date="2021-03" db="EMBL/GenBank/DDBJ databases">
        <title>Antimicrobial resistance genes in bacteria isolated from Japanese honey, and their potential for conferring macrolide and lincosamide resistance in the American foulbrood pathogen Paenibacillus larvae.</title>
        <authorList>
            <person name="Okamoto M."/>
            <person name="Kumagai M."/>
            <person name="Kanamori H."/>
            <person name="Takamatsu D."/>
        </authorList>
    </citation>
    <scope>NUCLEOTIDE SEQUENCE</scope>
    <source>
        <strain evidence="1">J40TS1</strain>
    </source>
</reference>
<organism evidence="1 2">
    <name type="scientific">Paenibacillus montaniterrae</name>
    <dbReference type="NCBI Taxonomy" id="429341"/>
    <lineage>
        <taxon>Bacteria</taxon>
        <taxon>Bacillati</taxon>
        <taxon>Bacillota</taxon>
        <taxon>Bacilli</taxon>
        <taxon>Bacillales</taxon>
        <taxon>Paenibacillaceae</taxon>
        <taxon>Paenibacillus</taxon>
    </lineage>
</organism>
<name>A0A920D034_9BACL</name>
<gene>
    <name evidence="1" type="ORF">J40TS1_37550</name>
</gene>
<dbReference type="AlphaFoldDB" id="A0A920D034"/>
<proteinExistence type="predicted"/>
<dbReference type="RefSeq" id="WP_213518126.1">
    <property type="nucleotide sequence ID" value="NZ_BOSE01000007.1"/>
</dbReference>